<dbReference type="Proteomes" id="UP000275772">
    <property type="component" value="Unassembled WGS sequence"/>
</dbReference>
<evidence type="ECO:0000313" key="13">
    <source>
        <dbReference type="Proteomes" id="UP000275772"/>
    </source>
</evidence>
<evidence type="ECO:0000256" key="10">
    <source>
        <dbReference type="ARBA" id="ARBA00032985"/>
    </source>
</evidence>
<comment type="function">
    <text evidence="1 11">Component of the MICOS complex, a large protein complex of the mitochondrial inner membrane that plays crucial roles in the maintenance of crista junctions, inner membrane architecture, and formation of contact sites to the outer membrane.</text>
</comment>
<dbReference type="GO" id="GO:0042407">
    <property type="term" value="P:cristae formation"/>
    <property type="evidence" value="ECO:0007669"/>
    <property type="project" value="InterPro"/>
</dbReference>
<organism evidence="12 13">
    <name type="scientific">Blumeria hordei</name>
    <name type="common">Barley powdery mildew</name>
    <name type="synonym">Blumeria graminis f. sp. hordei</name>
    <dbReference type="NCBI Taxonomy" id="2867405"/>
    <lineage>
        <taxon>Eukaryota</taxon>
        <taxon>Fungi</taxon>
        <taxon>Dikarya</taxon>
        <taxon>Ascomycota</taxon>
        <taxon>Pezizomycotina</taxon>
        <taxon>Leotiomycetes</taxon>
        <taxon>Erysiphales</taxon>
        <taxon>Erysiphaceae</taxon>
        <taxon>Blumeria</taxon>
    </lineage>
</organism>
<gene>
    <name evidence="12" type="ORF">BLGHR1_14007</name>
</gene>
<keyword evidence="7 11" id="KW-0496">Mitochondrion</keyword>
<reference evidence="12 13" key="1">
    <citation type="submission" date="2017-11" db="EMBL/GenBank/DDBJ databases">
        <authorList>
            <person name="Kracher B."/>
        </authorList>
    </citation>
    <scope>NUCLEOTIDE SEQUENCE [LARGE SCALE GENOMIC DNA]</scope>
    <source>
        <strain evidence="12 13">RACE1</strain>
    </source>
</reference>
<evidence type="ECO:0000256" key="8">
    <source>
        <dbReference type="ARBA" id="ARBA00023136"/>
    </source>
</evidence>
<dbReference type="AlphaFoldDB" id="A0A383UU48"/>
<dbReference type="VEuPathDB" id="FungiDB:BLGHR1_14007"/>
<evidence type="ECO:0000256" key="9">
    <source>
        <dbReference type="ARBA" id="ARBA00032159"/>
    </source>
</evidence>
<proteinExistence type="inferred from homology"/>
<dbReference type="GO" id="GO:0061617">
    <property type="term" value="C:MICOS complex"/>
    <property type="evidence" value="ECO:0007669"/>
    <property type="project" value="UniProtKB-UniRule"/>
</dbReference>
<keyword evidence="5" id="KW-0812">Transmembrane</keyword>
<protein>
    <recommendedName>
        <fullName evidence="4 11">MICOS complex subunit MIC12</fullName>
    </recommendedName>
    <alternativeName>
        <fullName evidence="10 11">Altered inheritance of mitochondria protein 5, mitochondrial</fullName>
    </alternativeName>
    <alternativeName>
        <fullName evidence="9 11">Found in mitochondrial proteome protein 51</fullName>
    </alternativeName>
</protein>
<keyword evidence="8" id="KW-0472">Membrane</keyword>
<dbReference type="InterPro" id="IPR031463">
    <property type="entry name" value="Mic12"/>
</dbReference>
<evidence type="ECO:0000256" key="7">
    <source>
        <dbReference type="ARBA" id="ARBA00023128"/>
    </source>
</evidence>
<keyword evidence="11" id="KW-0999">Mitochondrion inner membrane</keyword>
<comment type="similarity">
    <text evidence="3 11">Belongs to the MICOS complex subunit Mic12 family.</text>
</comment>
<evidence type="ECO:0000256" key="1">
    <source>
        <dbReference type="ARBA" id="ARBA00002689"/>
    </source>
</evidence>
<comment type="subunit">
    <text evidence="11">Component of the mitochondrial contact site and cristae organizing system (MICOS) complex.</text>
</comment>
<dbReference type="EMBL" id="UNSH01000046">
    <property type="protein sequence ID" value="SZF03218.1"/>
    <property type="molecule type" value="Genomic_DNA"/>
</dbReference>
<comment type="subcellular location">
    <subcellularLocation>
        <location evidence="2">Membrane</location>
    </subcellularLocation>
    <subcellularLocation>
        <location evidence="11">Mitochondrion inner membrane</location>
        <topology evidence="11">Single-pass membrane protein</topology>
    </subcellularLocation>
</comment>
<evidence type="ECO:0000256" key="4">
    <source>
        <dbReference type="ARBA" id="ARBA00018170"/>
    </source>
</evidence>
<keyword evidence="6" id="KW-1133">Transmembrane helix</keyword>
<evidence type="ECO:0000313" key="12">
    <source>
        <dbReference type="EMBL" id="SZF03218.1"/>
    </source>
</evidence>
<evidence type="ECO:0000256" key="11">
    <source>
        <dbReference type="RuleBase" id="RU363010"/>
    </source>
</evidence>
<sequence length="179" mass="19636">MGFIRGFGGGAVLTLGIAYWTVRTHHRHRHAQSSALKAQTEQLAATEIAVMAPTRAQAAPIRRFGIMEILKARWNAEIIAGVDWLHQTDWNSLIWKLGAIGLTSDQLGPDHDSNIADHPHAAELHEPIEVGAAVLAQADQASVSPATTDIAAALEQRYHKPLESEKSITETLQDRYQPR</sequence>
<evidence type="ECO:0000256" key="2">
    <source>
        <dbReference type="ARBA" id="ARBA00004370"/>
    </source>
</evidence>
<dbReference type="Pfam" id="PF17050">
    <property type="entry name" value="AIM5"/>
    <property type="match status" value="1"/>
</dbReference>
<dbReference type="GO" id="GO:0044284">
    <property type="term" value="C:mitochondrial crista junction"/>
    <property type="evidence" value="ECO:0007669"/>
    <property type="project" value="InterPro"/>
</dbReference>
<evidence type="ECO:0000256" key="6">
    <source>
        <dbReference type="ARBA" id="ARBA00022989"/>
    </source>
</evidence>
<evidence type="ECO:0000256" key="5">
    <source>
        <dbReference type="ARBA" id="ARBA00022692"/>
    </source>
</evidence>
<name>A0A383UU48_BLUHO</name>
<evidence type="ECO:0000256" key="3">
    <source>
        <dbReference type="ARBA" id="ARBA00009188"/>
    </source>
</evidence>
<accession>A0A383UU48</accession>